<organism evidence="2 3">
    <name type="scientific">Daphnia magna</name>
    <dbReference type="NCBI Taxonomy" id="35525"/>
    <lineage>
        <taxon>Eukaryota</taxon>
        <taxon>Metazoa</taxon>
        <taxon>Ecdysozoa</taxon>
        <taxon>Arthropoda</taxon>
        <taxon>Crustacea</taxon>
        <taxon>Branchiopoda</taxon>
        <taxon>Diplostraca</taxon>
        <taxon>Cladocera</taxon>
        <taxon>Anomopoda</taxon>
        <taxon>Daphniidae</taxon>
        <taxon>Daphnia</taxon>
    </lineage>
</organism>
<sequence length="151" mass="17104">MLKYESGSATTSASWENPLTPKRSGDPTVKALVINDMSIIPQPLEEQPTRRSKRQLPYVNYKEDTSDGSEIEEGTRAVLETMVLEHDPSTPYNPVSALLLELYIPISINDAMSCPESKLWKEAIQEEYKSLMENKTWDVIPLPQCSSERMK</sequence>
<feature type="region of interest" description="Disordered" evidence="1">
    <location>
        <begin position="40"/>
        <end position="71"/>
    </location>
</feature>
<evidence type="ECO:0000313" key="2">
    <source>
        <dbReference type="EMBL" id="KAK4009503.1"/>
    </source>
</evidence>
<evidence type="ECO:0000313" key="3">
    <source>
        <dbReference type="Proteomes" id="UP001234178"/>
    </source>
</evidence>
<protein>
    <recommendedName>
        <fullName evidence="4">Copia protein (Gag-int-pol protein)</fullName>
    </recommendedName>
</protein>
<dbReference type="EMBL" id="JAOYFB010000003">
    <property type="protein sequence ID" value="KAK4009503.1"/>
    <property type="molecule type" value="Genomic_DNA"/>
</dbReference>
<evidence type="ECO:0000256" key="1">
    <source>
        <dbReference type="SAM" id="MobiDB-lite"/>
    </source>
</evidence>
<comment type="caution">
    <text evidence="2">The sequence shown here is derived from an EMBL/GenBank/DDBJ whole genome shotgun (WGS) entry which is preliminary data.</text>
</comment>
<feature type="region of interest" description="Disordered" evidence="1">
    <location>
        <begin position="1"/>
        <end position="27"/>
    </location>
</feature>
<accession>A0ABQ9Z9D1</accession>
<keyword evidence="3" id="KW-1185">Reference proteome</keyword>
<reference evidence="2 3" key="1">
    <citation type="journal article" date="2023" name="Nucleic Acids Res.">
        <title>The hologenome of Daphnia magna reveals possible DNA methylation and microbiome-mediated evolution of the host genome.</title>
        <authorList>
            <person name="Chaturvedi A."/>
            <person name="Li X."/>
            <person name="Dhandapani V."/>
            <person name="Marshall H."/>
            <person name="Kissane S."/>
            <person name="Cuenca-Cambronero M."/>
            <person name="Asole G."/>
            <person name="Calvet F."/>
            <person name="Ruiz-Romero M."/>
            <person name="Marangio P."/>
            <person name="Guigo R."/>
            <person name="Rago D."/>
            <person name="Mirbahai L."/>
            <person name="Eastwood N."/>
            <person name="Colbourne J.K."/>
            <person name="Zhou J."/>
            <person name="Mallon E."/>
            <person name="Orsini L."/>
        </authorList>
    </citation>
    <scope>NUCLEOTIDE SEQUENCE [LARGE SCALE GENOMIC DNA]</scope>
    <source>
        <strain evidence="2">LRV0_1</strain>
    </source>
</reference>
<name>A0ABQ9Z9D1_9CRUS</name>
<feature type="compositionally biased region" description="Polar residues" evidence="1">
    <location>
        <begin position="7"/>
        <end position="17"/>
    </location>
</feature>
<proteinExistence type="predicted"/>
<evidence type="ECO:0008006" key="4">
    <source>
        <dbReference type="Google" id="ProtNLM"/>
    </source>
</evidence>
<dbReference type="Proteomes" id="UP001234178">
    <property type="component" value="Unassembled WGS sequence"/>
</dbReference>
<gene>
    <name evidence="2" type="ORF">OUZ56_018615</name>
</gene>